<dbReference type="PANTHER" id="PTHR43649:SF17">
    <property type="entry name" value="ABC TRANSPORTER SOLUTE BINDING PROTEIN-SUGAR TRANSPORT"/>
    <property type="match status" value="1"/>
</dbReference>
<dbReference type="PANTHER" id="PTHR43649">
    <property type="entry name" value="ARABINOSE-BINDING PROTEIN-RELATED"/>
    <property type="match status" value="1"/>
</dbReference>
<dbReference type="RefSeq" id="WP_271172902.1">
    <property type="nucleotide sequence ID" value="NZ_BSEJ01000005.1"/>
</dbReference>
<proteinExistence type="predicted"/>
<accession>A0A9W6H2R8</accession>
<feature type="signal peptide" evidence="1">
    <location>
        <begin position="1"/>
        <end position="19"/>
    </location>
</feature>
<name>A0A9W6H2R8_9MICO</name>
<reference evidence="3" key="2">
    <citation type="submission" date="2023-01" db="EMBL/GenBank/DDBJ databases">
        <authorList>
            <person name="Sun Q."/>
            <person name="Evtushenko L."/>
        </authorList>
    </citation>
    <scope>NUCLEOTIDE SEQUENCE</scope>
    <source>
        <strain evidence="3">VKM Ac-1020</strain>
    </source>
</reference>
<feature type="chain" id="PRO_5040789883" description="DUF3502 domain-containing protein" evidence="1">
    <location>
        <begin position="20"/>
        <end position="516"/>
    </location>
</feature>
<dbReference type="InterPro" id="IPR022627">
    <property type="entry name" value="DUF3502"/>
</dbReference>
<protein>
    <recommendedName>
        <fullName evidence="2">DUF3502 domain-containing protein</fullName>
    </recommendedName>
</protein>
<feature type="domain" description="DUF3502" evidence="2">
    <location>
        <begin position="450"/>
        <end position="513"/>
    </location>
</feature>
<keyword evidence="4" id="KW-1185">Reference proteome</keyword>
<evidence type="ECO:0000313" key="3">
    <source>
        <dbReference type="EMBL" id="GLJ61188.1"/>
    </source>
</evidence>
<gene>
    <name evidence="3" type="ORF">GCM10017576_13170</name>
</gene>
<evidence type="ECO:0000256" key="1">
    <source>
        <dbReference type="SAM" id="SignalP"/>
    </source>
</evidence>
<keyword evidence="1" id="KW-0732">Signal</keyword>
<comment type="caution">
    <text evidence="3">The sequence shown here is derived from an EMBL/GenBank/DDBJ whole genome shotgun (WGS) entry which is preliminary data.</text>
</comment>
<organism evidence="3 4">
    <name type="scientific">Microbacterium barkeri</name>
    <dbReference type="NCBI Taxonomy" id="33917"/>
    <lineage>
        <taxon>Bacteria</taxon>
        <taxon>Bacillati</taxon>
        <taxon>Actinomycetota</taxon>
        <taxon>Actinomycetes</taxon>
        <taxon>Micrococcales</taxon>
        <taxon>Microbacteriaceae</taxon>
        <taxon>Microbacterium</taxon>
    </lineage>
</organism>
<dbReference type="InterPro" id="IPR050490">
    <property type="entry name" value="Bact_solute-bd_prot1"/>
</dbReference>
<dbReference type="Pfam" id="PF12010">
    <property type="entry name" value="DUF3502"/>
    <property type="match status" value="1"/>
</dbReference>
<dbReference type="AlphaFoldDB" id="A0A9W6H2R8"/>
<sequence>MRRNIVRAGAALLAVGVSAGMLSACTAGNGEQSSGTAEITMLVLGDKPTNGRVEAMLEKLNERLAEEVGATLDLYYVEWADWQTQYNVQLLSGDSNIDLITTATDWLFAWENAEKGAFLPLSEEMLQEHAPKTWEQVEADGHWDLTKLDDGQIYFIPEDNFTQWTNHGFFYRGDWAAEAGFENGEITAFEDFTTYFQWVKENKPEAYPWDVAGTNEAALTGYLQGHTDLQTIQQISAGIYYPFQTSESDPYTVTSWYMEGDELLEAAELAKEWNDIGVWREDALNYDGDTRELFYSGLSGADQHHTQTFVGGIVHNMNERQPGSDPKFFYWGQENGNYFRDILTHGAMAVSATSANPEKALEVYDMLRNDEESYRLINYGIEGTDYVITDDGKLDNPEGYDPSTDALGANFWAGRMDEYELPRVTDAENKQELYDQLDAEAKDYPYSTLLFNKDAIDPTLAAMGAVFSEYIPQLQYGKFDDPEAAIEEMRQKLRDAGYEDALASVQADTDAWAESQ</sequence>
<evidence type="ECO:0000259" key="2">
    <source>
        <dbReference type="Pfam" id="PF12010"/>
    </source>
</evidence>
<dbReference type="Pfam" id="PF01547">
    <property type="entry name" value="SBP_bac_1"/>
    <property type="match status" value="1"/>
</dbReference>
<reference evidence="3" key="1">
    <citation type="journal article" date="2014" name="Int. J. Syst. Evol. Microbiol.">
        <title>Complete genome sequence of Corynebacterium casei LMG S-19264T (=DSM 44701T), isolated from a smear-ripened cheese.</title>
        <authorList>
            <consortium name="US DOE Joint Genome Institute (JGI-PGF)"/>
            <person name="Walter F."/>
            <person name="Albersmeier A."/>
            <person name="Kalinowski J."/>
            <person name="Ruckert C."/>
        </authorList>
    </citation>
    <scope>NUCLEOTIDE SEQUENCE</scope>
    <source>
        <strain evidence="3">VKM Ac-1020</strain>
    </source>
</reference>
<dbReference type="PROSITE" id="PS51257">
    <property type="entry name" value="PROKAR_LIPOPROTEIN"/>
    <property type="match status" value="1"/>
</dbReference>
<dbReference type="EMBL" id="BSEJ01000005">
    <property type="protein sequence ID" value="GLJ61188.1"/>
    <property type="molecule type" value="Genomic_DNA"/>
</dbReference>
<dbReference type="Proteomes" id="UP001142462">
    <property type="component" value="Unassembled WGS sequence"/>
</dbReference>
<evidence type="ECO:0000313" key="4">
    <source>
        <dbReference type="Proteomes" id="UP001142462"/>
    </source>
</evidence>
<dbReference type="InterPro" id="IPR006059">
    <property type="entry name" value="SBP"/>
</dbReference>
<dbReference type="SUPFAM" id="SSF53850">
    <property type="entry name" value="Periplasmic binding protein-like II"/>
    <property type="match status" value="1"/>
</dbReference>
<dbReference type="Gene3D" id="3.40.190.10">
    <property type="entry name" value="Periplasmic binding protein-like II"/>
    <property type="match status" value="2"/>
</dbReference>